<dbReference type="PANTHER" id="PTHR43233">
    <property type="entry name" value="FAMILY N-ACETYLTRANSFERASE, PUTATIVE (AFU_ORTHOLOGUE AFUA_6G03350)-RELATED"/>
    <property type="match status" value="1"/>
</dbReference>
<dbReference type="SUPFAM" id="SSF55729">
    <property type="entry name" value="Acyl-CoA N-acyltransferases (Nat)"/>
    <property type="match status" value="1"/>
</dbReference>
<dbReference type="PROSITE" id="PS51186">
    <property type="entry name" value="GNAT"/>
    <property type="match status" value="1"/>
</dbReference>
<dbReference type="EC" id="2.3.-.-" evidence="2"/>
<evidence type="ECO:0000313" key="2">
    <source>
        <dbReference type="EMBL" id="MFC0558490.1"/>
    </source>
</evidence>
<dbReference type="Proteomes" id="UP001589833">
    <property type="component" value="Unassembled WGS sequence"/>
</dbReference>
<reference evidence="2 3" key="1">
    <citation type="submission" date="2024-09" db="EMBL/GenBank/DDBJ databases">
        <authorList>
            <person name="Sun Q."/>
            <person name="Mori K."/>
        </authorList>
    </citation>
    <scope>NUCLEOTIDE SEQUENCE [LARGE SCALE GENOMIC DNA]</scope>
    <source>
        <strain evidence="2 3">NCAIM B.02301</strain>
    </source>
</reference>
<feature type="domain" description="N-acetyltransferase" evidence="1">
    <location>
        <begin position="2"/>
        <end position="131"/>
    </location>
</feature>
<name>A0ABV6NCI6_9BACI</name>
<dbReference type="GO" id="GO:0016746">
    <property type="term" value="F:acyltransferase activity"/>
    <property type="evidence" value="ECO:0007669"/>
    <property type="project" value="UniProtKB-KW"/>
</dbReference>
<protein>
    <submittedName>
        <fullName evidence="2">GNAT family N-acetyltransferase</fullName>
        <ecNumber evidence="2">2.3.-.-</ecNumber>
    </submittedName>
</protein>
<dbReference type="InterPro" id="IPR016181">
    <property type="entry name" value="Acyl_CoA_acyltransferase"/>
</dbReference>
<evidence type="ECO:0000259" key="1">
    <source>
        <dbReference type="PROSITE" id="PS51186"/>
    </source>
</evidence>
<dbReference type="InterPro" id="IPR053144">
    <property type="entry name" value="Acetyltransferase_Butenolide"/>
</dbReference>
<evidence type="ECO:0000313" key="3">
    <source>
        <dbReference type="Proteomes" id="UP001589833"/>
    </source>
</evidence>
<organism evidence="2 3">
    <name type="scientific">Halalkalibacter alkalisediminis</name>
    <dbReference type="NCBI Taxonomy" id="935616"/>
    <lineage>
        <taxon>Bacteria</taxon>
        <taxon>Bacillati</taxon>
        <taxon>Bacillota</taxon>
        <taxon>Bacilli</taxon>
        <taxon>Bacillales</taxon>
        <taxon>Bacillaceae</taxon>
        <taxon>Halalkalibacter</taxon>
    </lineage>
</organism>
<dbReference type="EMBL" id="JBHLTR010000006">
    <property type="protein sequence ID" value="MFC0558490.1"/>
    <property type="molecule type" value="Genomic_DNA"/>
</dbReference>
<proteinExistence type="predicted"/>
<gene>
    <name evidence="2" type="ORF">ACFFH4_05450</name>
</gene>
<keyword evidence="3" id="KW-1185">Reference proteome</keyword>
<keyword evidence="2" id="KW-0012">Acyltransferase</keyword>
<sequence>MITYKVNEAISPEQMAKVFQESGIKRPTSDLARLKKMIDQADLLITAWDQNELVGLARSLTDFAYCCYLSDLAVHSSYQKSGVGKALFEQTRVAIGDQCSLVLLSAPGAMDYYPKIGMDQAENAFVIKRKQ</sequence>
<dbReference type="PANTHER" id="PTHR43233:SF1">
    <property type="entry name" value="FAMILY N-ACETYLTRANSFERASE, PUTATIVE (AFU_ORTHOLOGUE AFUA_6G03350)-RELATED"/>
    <property type="match status" value="1"/>
</dbReference>
<dbReference type="Pfam" id="PF13673">
    <property type="entry name" value="Acetyltransf_10"/>
    <property type="match status" value="1"/>
</dbReference>
<comment type="caution">
    <text evidence="2">The sequence shown here is derived from an EMBL/GenBank/DDBJ whole genome shotgun (WGS) entry which is preliminary data.</text>
</comment>
<dbReference type="Gene3D" id="3.40.630.30">
    <property type="match status" value="1"/>
</dbReference>
<dbReference type="CDD" id="cd04301">
    <property type="entry name" value="NAT_SF"/>
    <property type="match status" value="1"/>
</dbReference>
<dbReference type="InterPro" id="IPR000182">
    <property type="entry name" value="GNAT_dom"/>
</dbReference>
<keyword evidence="2" id="KW-0808">Transferase</keyword>
<dbReference type="RefSeq" id="WP_273840183.1">
    <property type="nucleotide sequence ID" value="NZ_JAQQWT010000001.1"/>
</dbReference>
<accession>A0ABV6NCI6</accession>